<protein>
    <submittedName>
        <fullName evidence="1">Uncharacterized protein</fullName>
    </submittedName>
</protein>
<name>A0A2P2Q5F6_RHIMU</name>
<accession>A0A2P2Q5F6</accession>
<reference evidence="1" key="1">
    <citation type="submission" date="2018-02" db="EMBL/GenBank/DDBJ databases">
        <title>Rhizophora mucronata_Transcriptome.</title>
        <authorList>
            <person name="Meera S.P."/>
            <person name="Sreeshan A."/>
            <person name="Augustine A."/>
        </authorList>
    </citation>
    <scope>NUCLEOTIDE SEQUENCE</scope>
    <source>
        <tissue evidence="1">Leaf</tissue>
    </source>
</reference>
<sequence length="34" mass="3899">MRAKTYVKLTSLHSCFPFISPTKNRQTPKSKSSQ</sequence>
<organism evidence="1">
    <name type="scientific">Rhizophora mucronata</name>
    <name type="common">Asiatic mangrove</name>
    <dbReference type="NCBI Taxonomy" id="61149"/>
    <lineage>
        <taxon>Eukaryota</taxon>
        <taxon>Viridiplantae</taxon>
        <taxon>Streptophyta</taxon>
        <taxon>Embryophyta</taxon>
        <taxon>Tracheophyta</taxon>
        <taxon>Spermatophyta</taxon>
        <taxon>Magnoliopsida</taxon>
        <taxon>eudicotyledons</taxon>
        <taxon>Gunneridae</taxon>
        <taxon>Pentapetalae</taxon>
        <taxon>rosids</taxon>
        <taxon>fabids</taxon>
        <taxon>Malpighiales</taxon>
        <taxon>Rhizophoraceae</taxon>
        <taxon>Rhizophora</taxon>
    </lineage>
</organism>
<evidence type="ECO:0000313" key="1">
    <source>
        <dbReference type="EMBL" id="MBX62190.1"/>
    </source>
</evidence>
<dbReference type="EMBL" id="GGEC01081706">
    <property type="protein sequence ID" value="MBX62190.1"/>
    <property type="molecule type" value="Transcribed_RNA"/>
</dbReference>
<dbReference type="AlphaFoldDB" id="A0A2P2Q5F6"/>
<proteinExistence type="predicted"/>